<dbReference type="Gene3D" id="3.30.460.10">
    <property type="entry name" value="Beta Polymerase, domain 2"/>
    <property type="match status" value="1"/>
</dbReference>
<dbReference type="PANTHER" id="PTHR34822:SF1">
    <property type="entry name" value="GRPB FAMILY PROTEIN"/>
    <property type="match status" value="1"/>
</dbReference>
<dbReference type="Proteomes" id="UP000261905">
    <property type="component" value="Unassembled WGS sequence"/>
</dbReference>
<accession>A0A371PLF2</accession>
<dbReference type="RefSeq" id="WP_116044345.1">
    <property type="nucleotide sequence ID" value="NZ_QUBQ01000001.1"/>
</dbReference>
<dbReference type="EMBL" id="QUBQ01000001">
    <property type="protein sequence ID" value="REK77021.1"/>
    <property type="molecule type" value="Genomic_DNA"/>
</dbReference>
<dbReference type="SUPFAM" id="SSF81301">
    <property type="entry name" value="Nucleotidyltransferase"/>
    <property type="match status" value="1"/>
</dbReference>
<protein>
    <submittedName>
        <fullName evidence="1">GrpB family protein</fullName>
    </submittedName>
</protein>
<evidence type="ECO:0000313" key="1">
    <source>
        <dbReference type="EMBL" id="REK77021.1"/>
    </source>
</evidence>
<sequence length="181" mass="21474">MEDQWRIASYQSEWRQLFFHTGTLLRKAMKETAIRIDHIGSTSIEGLAAKPIIDIQISVADYQNLACYQLKIESIGFILRSENPDLSKRYFRERPGDRRTHIHVRQVGSYSEQLSLLFRDYLRLHPEDCLRYAREKHRLMKEFYHERAQYVEGKGPIVWDILQRAHTWSQNIGWEPGPSDL</sequence>
<dbReference type="Pfam" id="PF04229">
    <property type="entry name" value="GrpB"/>
    <property type="match status" value="1"/>
</dbReference>
<organism evidence="1 2">
    <name type="scientific">Paenibacillus paeoniae</name>
    <dbReference type="NCBI Taxonomy" id="2292705"/>
    <lineage>
        <taxon>Bacteria</taxon>
        <taxon>Bacillati</taxon>
        <taxon>Bacillota</taxon>
        <taxon>Bacilli</taxon>
        <taxon>Bacillales</taxon>
        <taxon>Paenibacillaceae</taxon>
        <taxon>Paenibacillus</taxon>
    </lineage>
</organism>
<name>A0A371PLF2_9BACL</name>
<gene>
    <name evidence="1" type="ORF">DX130_08425</name>
</gene>
<dbReference type="OrthoDB" id="9799092at2"/>
<keyword evidence="2" id="KW-1185">Reference proteome</keyword>
<dbReference type="InterPro" id="IPR043519">
    <property type="entry name" value="NT_sf"/>
</dbReference>
<evidence type="ECO:0000313" key="2">
    <source>
        <dbReference type="Proteomes" id="UP000261905"/>
    </source>
</evidence>
<dbReference type="InterPro" id="IPR007344">
    <property type="entry name" value="GrpB/CoaE"/>
</dbReference>
<proteinExistence type="predicted"/>
<comment type="caution">
    <text evidence="1">The sequence shown here is derived from an EMBL/GenBank/DDBJ whole genome shotgun (WGS) entry which is preliminary data.</text>
</comment>
<dbReference type="PANTHER" id="PTHR34822">
    <property type="entry name" value="GRPB DOMAIN PROTEIN (AFU_ORTHOLOGUE AFUA_1G01530)"/>
    <property type="match status" value="1"/>
</dbReference>
<dbReference type="AlphaFoldDB" id="A0A371PLF2"/>
<reference evidence="1 2" key="1">
    <citation type="submission" date="2018-08" db="EMBL/GenBank/DDBJ databases">
        <title>Paenibacillus sp. M4BSY-1, whole genome shotgun sequence.</title>
        <authorList>
            <person name="Tuo L."/>
        </authorList>
    </citation>
    <scope>NUCLEOTIDE SEQUENCE [LARGE SCALE GENOMIC DNA]</scope>
    <source>
        <strain evidence="1 2">M4BSY-1</strain>
    </source>
</reference>